<dbReference type="PROSITE" id="PS50885">
    <property type="entry name" value="HAMP"/>
    <property type="match status" value="1"/>
</dbReference>
<sequence length="531" mass="58330">MKRLKWFLNLKTATKLISAFICIALLQAGAGYFGLSGLGKVNDDLDLIYDESLKPIEYMSQARNNFQILSLKWRDINLIDSPNERAGLLMDVNTLREEITYYFELYRNRPLNKNQERLLETYDKVWEEYSTKYDESVQQIINGKGDYKSYMGGDFNNLQLQLLSIMNQLVESDMKRADRAKEEADNAHATAKIITLSSVIITLAICIAFGFFISRIISRPLKRLVGLVEKVADGDLTETANIDTKDEVGILAQSVNRMVMNIRGMIQNILSASENLSASSEQVSASTEEIASASANQANAAQTMNELFRELAEAINAVAQNTEQAADLSNKTIQIAQDGEKVVLSSVEGANLVSEQISRLEDDSNKIGEIIEVIDDIADQTNLLALNAAIEAARAGEQGRGFAVVADEVRKLAERSGEATKQITSIIEGMQENTAHSVKSVQDGLVYTKQSGEAFENIIRMINETGNKVTEIAGASEEQAAQSEEVLSFIESISAATEEATASSQETALTTQNLIDLAEELNTSVAAFKIS</sequence>
<keyword evidence="12" id="KW-1185">Reference proteome</keyword>
<feature type="transmembrane region" description="Helical" evidence="8">
    <location>
        <begin position="193"/>
        <end position="213"/>
    </location>
</feature>
<gene>
    <name evidence="11" type="primary">mcp40H-14_4</name>
    <name evidence="11" type="ORF">J1TS3_03150</name>
</gene>
<evidence type="ECO:0000256" key="4">
    <source>
        <dbReference type="ARBA" id="ARBA00023224"/>
    </source>
</evidence>
<proteinExistence type="inferred from homology"/>
<evidence type="ECO:0000256" key="5">
    <source>
        <dbReference type="ARBA" id="ARBA00029447"/>
    </source>
</evidence>
<comment type="caution">
    <text evidence="11">The sequence shown here is derived from an EMBL/GenBank/DDBJ whole genome shotgun (WGS) entry which is preliminary data.</text>
</comment>
<keyword evidence="7" id="KW-0175">Coiled coil</keyword>
<evidence type="ECO:0000256" key="7">
    <source>
        <dbReference type="SAM" id="Coils"/>
    </source>
</evidence>
<dbReference type="Gene3D" id="1.10.287.950">
    <property type="entry name" value="Methyl-accepting chemotaxis protein"/>
    <property type="match status" value="1"/>
</dbReference>
<dbReference type="EMBL" id="BOQT01000001">
    <property type="protein sequence ID" value="GIN19181.1"/>
    <property type="molecule type" value="Genomic_DNA"/>
</dbReference>
<feature type="domain" description="HAMP" evidence="10">
    <location>
        <begin position="215"/>
        <end position="267"/>
    </location>
</feature>
<keyword evidence="3 8" id="KW-0472">Membrane</keyword>
<dbReference type="Proteomes" id="UP000680279">
    <property type="component" value="Unassembled WGS sequence"/>
</dbReference>
<dbReference type="Pfam" id="PF00015">
    <property type="entry name" value="MCPsignal"/>
    <property type="match status" value="1"/>
</dbReference>
<name>A0ABQ4K0L3_9BACI</name>
<dbReference type="InterPro" id="IPR004090">
    <property type="entry name" value="Chemotax_Me-accpt_rcpt"/>
</dbReference>
<dbReference type="RefSeq" id="WP_018705375.1">
    <property type="nucleotide sequence ID" value="NZ_BOQT01000001.1"/>
</dbReference>
<keyword evidence="4 6" id="KW-0807">Transducer</keyword>
<dbReference type="InterPro" id="IPR024478">
    <property type="entry name" value="HlyB_4HB_MCP"/>
</dbReference>
<organism evidence="11 12">
    <name type="scientific">Siminovitchia fordii</name>
    <dbReference type="NCBI Taxonomy" id="254759"/>
    <lineage>
        <taxon>Bacteria</taxon>
        <taxon>Bacillati</taxon>
        <taxon>Bacillota</taxon>
        <taxon>Bacilli</taxon>
        <taxon>Bacillales</taxon>
        <taxon>Bacillaceae</taxon>
        <taxon>Siminovitchia</taxon>
    </lineage>
</organism>
<dbReference type="InterPro" id="IPR004089">
    <property type="entry name" value="MCPsignal_dom"/>
</dbReference>
<comment type="subcellular location">
    <subcellularLocation>
        <location evidence="1">Cell membrane</location>
    </subcellularLocation>
</comment>
<dbReference type="PANTHER" id="PTHR32089:SF112">
    <property type="entry name" value="LYSOZYME-LIKE PROTEIN-RELATED"/>
    <property type="match status" value="1"/>
</dbReference>
<dbReference type="PROSITE" id="PS50111">
    <property type="entry name" value="CHEMOTAXIS_TRANSDUC_2"/>
    <property type="match status" value="1"/>
</dbReference>
<dbReference type="PRINTS" id="PR00260">
    <property type="entry name" value="CHEMTRNSDUCR"/>
</dbReference>
<dbReference type="Pfam" id="PF12729">
    <property type="entry name" value="4HB_MCP_1"/>
    <property type="match status" value="1"/>
</dbReference>
<dbReference type="SUPFAM" id="SSF58104">
    <property type="entry name" value="Methyl-accepting chemotaxis protein (MCP) signaling domain"/>
    <property type="match status" value="1"/>
</dbReference>
<evidence type="ECO:0000259" key="9">
    <source>
        <dbReference type="PROSITE" id="PS50111"/>
    </source>
</evidence>
<evidence type="ECO:0000256" key="8">
    <source>
        <dbReference type="SAM" id="Phobius"/>
    </source>
</evidence>
<accession>A0ABQ4K0L3</accession>
<dbReference type="Pfam" id="PF00672">
    <property type="entry name" value="HAMP"/>
    <property type="match status" value="1"/>
</dbReference>
<dbReference type="SMART" id="SM00283">
    <property type="entry name" value="MA"/>
    <property type="match status" value="1"/>
</dbReference>
<evidence type="ECO:0000256" key="2">
    <source>
        <dbReference type="ARBA" id="ARBA00022475"/>
    </source>
</evidence>
<evidence type="ECO:0000259" key="10">
    <source>
        <dbReference type="PROSITE" id="PS50885"/>
    </source>
</evidence>
<keyword evidence="8" id="KW-1133">Transmembrane helix</keyword>
<dbReference type="CDD" id="cd11386">
    <property type="entry name" value="MCP_signal"/>
    <property type="match status" value="1"/>
</dbReference>
<keyword evidence="2" id="KW-1003">Cell membrane</keyword>
<evidence type="ECO:0000313" key="11">
    <source>
        <dbReference type="EMBL" id="GIN19181.1"/>
    </source>
</evidence>
<evidence type="ECO:0000256" key="6">
    <source>
        <dbReference type="PROSITE-ProRule" id="PRU00284"/>
    </source>
</evidence>
<dbReference type="PANTHER" id="PTHR32089">
    <property type="entry name" value="METHYL-ACCEPTING CHEMOTAXIS PROTEIN MCPB"/>
    <property type="match status" value="1"/>
</dbReference>
<dbReference type="SMART" id="SM00304">
    <property type="entry name" value="HAMP"/>
    <property type="match status" value="1"/>
</dbReference>
<evidence type="ECO:0000256" key="1">
    <source>
        <dbReference type="ARBA" id="ARBA00004236"/>
    </source>
</evidence>
<evidence type="ECO:0000313" key="12">
    <source>
        <dbReference type="Proteomes" id="UP000680279"/>
    </source>
</evidence>
<reference evidence="11 12" key="1">
    <citation type="submission" date="2021-03" db="EMBL/GenBank/DDBJ databases">
        <title>Antimicrobial resistance genes in bacteria isolated from Japanese honey, and their potential for conferring macrolide and lincosamide resistance in the American foulbrood pathogen Paenibacillus larvae.</title>
        <authorList>
            <person name="Okamoto M."/>
            <person name="Kumagai M."/>
            <person name="Kanamori H."/>
            <person name="Takamatsu D."/>
        </authorList>
    </citation>
    <scope>NUCLEOTIDE SEQUENCE [LARGE SCALE GENOMIC DNA]</scope>
    <source>
        <strain evidence="11 12">J1TS3</strain>
    </source>
</reference>
<comment type="similarity">
    <text evidence="5">Belongs to the methyl-accepting chemotaxis (MCP) protein family.</text>
</comment>
<evidence type="ECO:0000256" key="3">
    <source>
        <dbReference type="ARBA" id="ARBA00023136"/>
    </source>
</evidence>
<protein>
    <submittedName>
        <fullName evidence="11">Methyl-accepting chemotaxis protein</fullName>
    </submittedName>
</protein>
<keyword evidence="8" id="KW-0812">Transmembrane</keyword>
<feature type="domain" description="Methyl-accepting transducer" evidence="9">
    <location>
        <begin position="272"/>
        <end position="515"/>
    </location>
</feature>
<feature type="coiled-coil region" evidence="7">
    <location>
        <begin position="304"/>
        <end position="331"/>
    </location>
</feature>
<dbReference type="InterPro" id="IPR003660">
    <property type="entry name" value="HAMP_dom"/>
</dbReference>
<dbReference type="CDD" id="cd06225">
    <property type="entry name" value="HAMP"/>
    <property type="match status" value="1"/>
</dbReference>